<dbReference type="Gene3D" id="3.40.605.10">
    <property type="entry name" value="Aldehyde Dehydrogenase, Chain A, domain 1"/>
    <property type="match status" value="1"/>
</dbReference>
<evidence type="ECO:0000259" key="4">
    <source>
        <dbReference type="Pfam" id="PF00171"/>
    </source>
</evidence>
<dbReference type="EMBL" id="VZZT01004032">
    <property type="protein sequence ID" value="NXW10755.1"/>
    <property type="molecule type" value="Genomic_DNA"/>
</dbReference>
<dbReference type="Pfam" id="PF00171">
    <property type="entry name" value="Aldedh"/>
    <property type="match status" value="1"/>
</dbReference>
<dbReference type="InterPro" id="IPR016163">
    <property type="entry name" value="Ald_DH_C"/>
</dbReference>
<comment type="similarity">
    <text evidence="3">Belongs to the aldehyde dehydrogenase family.</text>
</comment>
<dbReference type="SUPFAM" id="SSF53720">
    <property type="entry name" value="ALDH-like"/>
    <property type="match status" value="1"/>
</dbReference>
<keyword evidence="6" id="KW-1185">Reference proteome</keyword>
<feature type="active site" evidence="2">
    <location>
        <position position="223"/>
    </location>
</feature>
<feature type="non-terminal residue" evidence="5">
    <location>
        <position position="348"/>
    </location>
</feature>
<evidence type="ECO:0000256" key="3">
    <source>
        <dbReference type="RuleBase" id="RU003345"/>
    </source>
</evidence>
<dbReference type="PROSITE" id="PS00070">
    <property type="entry name" value="ALDEHYDE_DEHYDR_CYS"/>
    <property type="match status" value="1"/>
</dbReference>
<evidence type="ECO:0000256" key="1">
    <source>
        <dbReference type="ARBA" id="ARBA00023002"/>
    </source>
</evidence>
<dbReference type="FunFam" id="3.40.605.10:FF:000016">
    <property type="entry name" value="4-trimethylaminobutyraldehyde dehydrogenase isoform X1"/>
    <property type="match status" value="1"/>
</dbReference>
<dbReference type="AlphaFoldDB" id="A0A7L3ZAV2"/>
<protein>
    <submittedName>
        <fullName evidence="5">AL9A1 dehydrogenase</fullName>
    </submittedName>
</protein>
<feature type="non-terminal residue" evidence="5">
    <location>
        <position position="1"/>
    </location>
</feature>
<dbReference type="InterPro" id="IPR016162">
    <property type="entry name" value="Ald_DH_N"/>
</dbReference>
<dbReference type="GO" id="GO:0016620">
    <property type="term" value="F:oxidoreductase activity, acting on the aldehyde or oxo group of donors, NAD or NADP as acceptor"/>
    <property type="evidence" value="ECO:0007669"/>
    <property type="project" value="InterPro"/>
</dbReference>
<dbReference type="InterPro" id="IPR016161">
    <property type="entry name" value="Ald_DH/histidinol_DH"/>
</dbReference>
<reference evidence="5 6" key="1">
    <citation type="submission" date="2019-09" db="EMBL/GenBank/DDBJ databases">
        <title>Bird 10,000 Genomes (B10K) Project - Family phase.</title>
        <authorList>
            <person name="Zhang G."/>
        </authorList>
    </citation>
    <scope>NUCLEOTIDE SEQUENCE [LARGE SCALE GENOMIC DNA]</scope>
    <source>
        <strain evidence="5">B10K-DU-006-09</strain>
        <tissue evidence="5">Muscle</tissue>
    </source>
</reference>
<dbReference type="Proteomes" id="UP000563060">
    <property type="component" value="Unassembled WGS sequence"/>
</dbReference>
<evidence type="ECO:0000313" key="5">
    <source>
        <dbReference type="EMBL" id="NXW10755.1"/>
    </source>
</evidence>
<organism evidence="5 6">
    <name type="scientific">Fregetta grallaria</name>
    <name type="common">White-bellied storm-petrel</name>
    <name type="synonym">Procellaria grallaria</name>
    <dbReference type="NCBI Taxonomy" id="79628"/>
    <lineage>
        <taxon>Eukaryota</taxon>
        <taxon>Metazoa</taxon>
        <taxon>Chordata</taxon>
        <taxon>Craniata</taxon>
        <taxon>Vertebrata</taxon>
        <taxon>Euteleostomi</taxon>
        <taxon>Archelosauria</taxon>
        <taxon>Archosauria</taxon>
        <taxon>Dinosauria</taxon>
        <taxon>Saurischia</taxon>
        <taxon>Theropoda</taxon>
        <taxon>Coelurosauria</taxon>
        <taxon>Aves</taxon>
        <taxon>Neognathae</taxon>
        <taxon>Neoaves</taxon>
        <taxon>Aequornithes</taxon>
        <taxon>Procellariiformes</taxon>
        <taxon>Hydrobatidae</taxon>
        <taxon>Fregetta</taxon>
    </lineage>
</organism>
<comment type="caution">
    <text evidence="5">The sequence shown here is derived from an EMBL/GenBank/DDBJ whole genome shotgun (WGS) entry which is preliminary data.</text>
</comment>
<feature type="domain" description="Aldehyde dehydrogenase" evidence="4">
    <location>
        <begin position="6"/>
        <end position="347"/>
    </location>
</feature>
<dbReference type="Gene3D" id="3.40.309.10">
    <property type="entry name" value="Aldehyde Dehydrogenase, Chain A, domain 2"/>
    <property type="match status" value="1"/>
</dbReference>
<keyword evidence="1 3" id="KW-0560">Oxidoreductase</keyword>
<dbReference type="InterPro" id="IPR016160">
    <property type="entry name" value="Ald_DH_CS_CYS"/>
</dbReference>
<dbReference type="InterPro" id="IPR015590">
    <property type="entry name" value="Aldehyde_DH_dom"/>
</dbReference>
<accession>A0A7L3ZAV2</accession>
<dbReference type="PANTHER" id="PTHR11699">
    <property type="entry name" value="ALDEHYDE DEHYDROGENASE-RELATED"/>
    <property type="match status" value="1"/>
</dbReference>
<evidence type="ECO:0000313" key="6">
    <source>
        <dbReference type="Proteomes" id="UP000563060"/>
    </source>
</evidence>
<proteinExistence type="inferred from homology"/>
<sequence>FKMCPGRVISKLLCSGEKEVDLAVQSAKAAFKIWSQMSGMERSRVLLEAARIIREQREEIATLETINNGKSIFEARVDIDISWQCLEYYAGLAGSLAGEHIQLPGGSFGYTRREPLGVCVGIGAWNYPFQIACWKSAPALACGNAMVFKPSPFTPISVVRLAEIFTEAGVPKGLFNVVQGGAATGQFLCHHPDVAKISFTGSVPTGIKIMEMAAKGIKPVTLELGGKSPLIIFSDCALENAVNGALMANFLTQGEVCCNGTRVFVERKILDAFTKEVVKRTQKIKIGDPLLEDTRMGALINKPHLDRVQGFIKQAKEQGAEVLCGGDLYVPDDPKLKNGYYMRPCVLG</sequence>
<dbReference type="InterPro" id="IPR029510">
    <property type="entry name" value="Ald_DH_CS_GLU"/>
</dbReference>
<name>A0A7L3ZAV2_FREGA</name>
<evidence type="ECO:0000256" key="2">
    <source>
        <dbReference type="PROSITE-ProRule" id="PRU10007"/>
    </source>
</evidence>
<gene>
    <name evidence="5" type="primary">Aldh9a1</name>
    <name evidence="5" type="ORF">FREGRA_R12926</name>
</gene>
<dbReference type="PROSITE" id="PS00687">
    <property type="entry name" value="ALDEHYDE_DEHYDR_GLU"/>
    <property type="match status" value="1"/>
</dbReference>